<gene>
    <name evidence="3" type="ORF">HNR12_005407</name>
</gene>
<dbReference type="RefSeq" id="WP_179770162.1">
    <property type="nucleotide sequence ID" value="NZ_JACCFO010000001.1"/>
</dbReference>
<dbReference type="GO" id="GO:0016301">
    <property type="term" value="F:kinase activity"/>
    <property type="evidence" value="ECO:0007669"/>
    <property type="project" value="UniProtKB-KW"/>
</dbReference>
<protein>
    <submittedName>
        <fullName evidence="3">Aminoglycoside phosphotransferase (APT) family kinase protein</fullName>
    </submittedName>
</protein>
<dbReference type="InterPro" id="IPR011009">
    <property type="entry name" value="Kinase-like_dom_sf"/>
</dbReference>
<accession>A0A853BVX4</accession>
<dbReference type="InterPro" id="IPR051678">
    <property type="entry name" value="AGP_Transferase"/>
</dbReference>
<dbReference type="SUPFAM" id="SSF56112">
    <property type="entry name" value="Protein kinase-like (PK-like)"/>
    <property type="match status" value="1"/>
</dbReference>
<name>A0A853BVX4_9ACTN</name>
<reference evidence="3 4" key="1">
    <citation type="submission" date="2020-07" db="EMBL/GenBank/DDBJ databases">
        <title>Sequencing the genomes of 1000 actinobacteria strains.</title>
        <authorList>
            <person name="Klenk H.-P."/>
        </authorList>
    </citation>
    <scope>NUCLEOTIDE SEQUENCE [LARGE SCALE GENOMIC DNA]</scope>
    <source>
        <strain evidence="3 4">DSM 45927</strain>
    </source>
</reference>
<keyword evidence="3" id="KW-0418">Kinase</keyword>
<feature type="region of interest" description="Disordered" evidence="1">
    <location>
        <begin position="1"/>
        <end position="28"/>
    </location>
</feature>
<proteinExistence type="predicted"/>
<evidence type="ECO:0000256" key="1">
    <source>
        <dbReference type="SAM" id="MobiDB-lite"/>
    </source>
</evidence>
<dbReference type="PANTHER" id="PTHR21310">
    <property type="entry name" value="AMINOGLYCOSIDE PHOSPHOTRANSFERASE-RELATED-RELATED"/>
    <property type="match status" value="1"/>
</dbReference>
<dbReference type="AlphaFoldDB" id="A0A853BVX4"/>
<evidence type="ECO:0000313" key="4">
    <source>
        <dbReference type="Proteomes" id="UP000575985"/>
    </source>
</evidence>
<evidence type="ECO:0000313" key="3">
    <source>
        <dbReference type="EMBL" id="NYI99130.1"/>
    </source>
</evidence>
<dbReference type="Gene3D" id="3.90.1200.10">
    <property type="match status" value="1"/>
</dbReference>
<keyword evidence="4" id="KW-1185">Reference proteome</keyword>
<dbReference type="Proteomes" id="UP000575985">
    <property type="component" value="Unassembled WGS sequence"/>
</dbReference>
<dbReference type="Pfam" id="PF01636">
    <property type="entry name" value="APH"/>
    <property type="match status" value="1"/>
</dbReference>
<comment type="caution">
    <text evidence="3">The sequence shown here is derived from an EMBL/GenBank/DDBJ whole genome shotgun (WGS) entry which is preliminary data.</text>
</comment>
<dbReference type="InterPro" id="IPR002575">
    <property type="entry name" value="Aminoglycoside_PTrfase"/>
</dbReference>
<keyword evidence="3" id="KW-0808">Transferase</keyword>
<feature type="domain" description="Aminoglycoside phosphotransferase" evidence="2">
    <location>
        <begin position="59"/>
        <end position="266"/>
    </location>
</feature>
<sequence length="307" mass="31414">MDVADHSRGEGPGEGAPDSIPDSAPDRGHGAVLARVLAGDRPADLRRHRGQFHDVVVGSRRVVCFARTQAAGARLAGRAAVLRAVAGLGLGVRVPEPLAQGGGAAGPEPPHLVLTRVPGAPLDPARLRERAVADAVADQYAALLRRLADAGAAAARGGLPGTPRDRWHRFAADVRDGLLPLMSAAGRARAERELAAARGLPHRESALVHGDLGPENVLWEWSGGLPRLSGVVDWDGAAVGDPAGDLAAVAAGHGDALLAAVLARVGAPPDTAERVAALRGTFALQQALGALRDGDAAELADGLRGYR</sequence>
<evidence type="ECO:0000259" key="2">
    <source>
        <dbReference type="Pfam" id="PF01636"/>
    </source>
</evidence>
<dbReference type="PANTHER" id="PTHR21310:SF15">
    <property type="entry name" value="AMINOGLYCOSIDE PHOSPHOTRANSFERASE DOMAIN-CONTAINING PROTEIN"/>
    <property type="match status" value="1"/>
</dbReference>
<feature type="compositionally biased region" description="Basic and acidic residues" evidence="1">
    <location>
        <begin position="1"/>
        <end position="11"/>
    </location>
</feature>
<dbReference type="EMBL" id="JACCFO010000001">
    <property type="protein sequence ID" value="NYI99130.1"/>
    <property type="molecule type" value="Genomic_DNA"/>
</dbReference>
<organism evidence="3 4">
    <name type="scientific">Streptomonospora nanhaiensis</name>
    <dbReference type="NCBI Taxonomy" id="1323731"/>
    <lineage>
        <taxon>Bacteria</taxon>
        <taxon>Bacillati</taxon>
        <taxon>Actinomycetota</taxon>
        <taxon>Actinomycetes</taxon>
        <taxon>Streptosporangiales</taxon>
        <taxon>Nocardiopsidaceae</taxon>
        <taxon>Streptomonospora</taxon>
    </lineage>
</organism>